<dbReference type="InterPro" id="IPR013656">
    <property type="entry name" value="PAS_4"/>
</dbReference>
<dbReference type="KEGG" id="mend:L6E24_03900"/>
<dbReference type="InterPro" id="IPR029016">
    <property type="entry name" value="GAF-like_dom_sf"/>
</dbReference>
<dbReference type="NCBIfam" id="TIGR00229">
    <property type="entry name" value="sensory_box"/>
    <property type="match status" value="1"/>
</dbReference>
<reference evidence="3" key="1">
    <citation type="submission" date="2022-04" db="EMBL/GenBank/DDBJ databases">
        <title>Complete genome of Methanoplanus endosymbiosus DSM 3599.</title>
        <authorList>
            <person name="Chen S.-C."/>
            <person name="You Y.-T."/>
            <person name="Zhou Y.-Z."/>
            <person name="Lai M.-C."/>
        </authorList>
    </citation>
    <scope>NUCLEOTIDE SEQUENCE</scope>
    <source>
        <strain evidence="3">DSM 3599</strain>
    </source>
</reference>
<dbReference type="InterPro" id="IPR035965">
    <property type="entry name" value="PAS-like_dom_sf"/>
</dbReference>
<dbReference type="PROSITE" id="PS50112">
    <property type="entry name" value="PAS"/>
    <property type="match status" value="1"/>
</dbReference>
<dbReference type="Gene3D" id="3.30.450.40">
    <property type="match status" value="1"/>
</dbReference>
<dbReference type="InterPro" id="IPR000014">
    <property type="entry name" value="PAS"/>
</dbReference>
<dbReference type="InterPro" id="IPR000700">
    <property type="entry name" value="PAS-assoc_C"/>
</dbReference>
<dbReference type="SUPFAM" id="SSF55781">
    <property type="entry name" value="GAF domain-like"/>
    <property type="match status" value="1"/>
</dbReference>
<accession>A0A9E7PR04</accession>
<evidence type="ECO:0000259" key="2">
    <source>
        <dbReference type="PROSITE" id="PS50113"/>
    </source>
</evidence>
<keyword evidence="4" id="KW-1185">Reference proteome</keyword>
<organism evidence="3 4">
    <name type="scientific">Methanoplanus endosymbiosus</name>
    <dbReference type="NCBI Taxonomy" id="33865"/>
    <lineage>
        <taxon>Archaea</taxon>
        <taxon>Methanobacteriati</taxon>
        <taxon>Methanobacteriota</taxon>
        <taxon>Stenosarchaea group</taxon>
        <taxon>Methanomicrobia</taxon>
        <taxon>Methanomicrobiales</taxon>
        <taxon>Methanomicrobiaceae</taxon>
        <taxon>Methanoplanus</taxon>
    </lineage>
</organism>
<dbReference type="GeneID" id="74306810"/>
<evidence type="ECO:0000259" key="1">
    <source>
        <dbReference type="PROSITE" id="PS50112"/>
    </source>
</evidence>
<dbReference type="Pfam" id="PF08448">
    <property type="entry name" value="PAS_4"/>
    <property type="match status" value="1"/>
</dbReference>
<evidence type="ECO:0000313" key="4">
    <source>
        <dbReference type="Proteomes" id="UP001060368"/>
    </source>
</evidence>
<evidence type="ECO:0000313" key="3">
    <source>
        <dbReference type="EMBL" id="UUX93276.1"/>
    </source>
</evidence>
<gene>
    <name evidence="3" type="ORF">L6E24_03900</name>
</gene>
<dbReference type="SMART" id="SM00091">
    <property type="entry name" value="PAS"/>
    <property type="match status" value="2"/>
</dbReference>
<dbReference type="RefSeq" id="WP_257743415.1">
    <property type="nucleotide sequence ID" value="NZ_CP096115.1"/>
</dbReference>
<dbReference type="SUPFAM" id="SSF55785">
    <property type="entry name" value="PYP-like sensor domain (PAS domain)"/>
    <property type="match status" value="2"/>
</dbReference>
<proteinExistence type="predicted"/>
<name>A0A9E7PR04_9EURY</name>
<feature type="domain" description="PAC" evidence="2">
    <location>
        <begin position="250"/>
        <end position="302"/>
    </location>
</feature>
<dbReference type="PROSITE" id="PS50113">
    <property type="entry name" value="PAC"/>
    <property type="match status" value="1"/>
</dbReference>
<dbReference type="Pfam" id="PF13426">
    <property type="entry name" value="PAS_9"/>
    <property type="match status" value="1"/>
</dbReference>
<dbReference type="Gene3D" id="3.30.450.20">
    <property type="entry name" value="PAS domain"/>
    <property type="match status" value="2"/>
</dbReference>
<dbReference type="EMBL" id="CP096115">
    <property type="protein sequence ID" value="UUX93276.1"/>
    <property type="molecule type" value="Genomic_DNA"/>
</dbReference>
<protein>
    <submittedName>
        <fullName evidence="3">PAS domain S-box protein</fullName>
    </submittedName>
</protein>
<sequence>MNERTAADILAENEDLKARLEETEEVLLAIRAGEVDAIVGMPDTGGKIYTLKGAETPYRHFIETISEGAVTLSSDGTLLYGNRGFAEIIRLPPEKILGSAFPDLVADSDREMVAAMLSTAIKRPVSGELNLKVTSETGTEPVPVQLSLSRISGDDSETIGGIITDLTFRKQTEDVIRSELLARSVFEQAGEAIVVINPEGIVIRSNAVANRLAGTYPVFQPFTTVFPVIPSGNRTAESLIQALLSGSTFRGVEVHLAGGDSAGFDLLFSGSPLRNETGEIPGSVIVLSDITVQKASAEHILYLNKVLLTTRNVNRLLVRERDPDQLLQEVCIILGENRGFEDAWIVRFDENGAFLKLYSSGLGMISADLNSFLREGNIPWCLGEAVKREGVLPVEKLSEKCKTCPLFGLCAGRITLTCPLRYEKEIYGVLSVILPEKVILGKEDPDLFDEVCNDVSFGLHTIGLEEREKRALAQIQRNMMQLATLNDEVRNPLAIIRILNEFENTESNRKIIDEQICLINDLITKLDVGWVDSEKIWSYLMKHHGIKKQDEDK</sequence>
<dbReference type="CDD" id="cd00130">
    <property type="entry name" value="PAS"/>
    <property type="match status" value="1"/>
</dbReference>
<dbReference type="AlphaFoldDB" id="A0A9E7PR04"/>
<dbReference type="Proteomes" id="UP001060368">
    <property type="component" value="Chromosome"/>
</dbReference>
<feature type="domain" description="PAS" evidence="1">
    <location>
        <begin position="54"/>
        <end position="124"/>
    </location>
</feature>